<reference evidence="1 2" key="1">
    <citation type="journal article" date="2018" name="Genome Biol. Evol.">
        <title>Multiple Roots of Fruiting Body Formation in Amoebozoa.</title>
        <authorList>
            <person name="Hillmann F."/>
            <person name="Forbes G."/>
            <person name="Novohradska S."/>
            <person name="Ferling I."/>
            <person name="Riege K."/>
            <person name="Groth M."/>
            <person name="Westermann M."/>
            <person name="Marz M."/>
            <person name="Spaller T."/>
            <person name="Winckler T."/>
            <person name="Schaap P."/>
            <person name="Glockner G."/>
        </authorList>
    </citation>
    <scope>NUCLEOTIDE SEQUENCE [LARGE SCALE GENOMIC DNA]</scope>
    <source>
        <strain evidence="1 2">Jena</strain>
    </source>
</reference>
<sequence>MHLLTAFVAPLGFWIKDESILQKGPKPCDLMVMCAHMMSKIPWGLGNLRDRSIHWLMPNGRRTLLLSYTMGCICSCSNESALWTFHVGSCDGECEHMTSASQQ</sequence>
<dbReference type="AlphaFoldDB" id="A0A2P6MZE9"/>
<dbReference type="InParanoid" id="A0A2P6MZE9"/>
<dbReference type="EMBL" id="MDYQ01000282">
    <property type="protein sequence ID" value="PRP77081.1"/>
    <property type="molecule type" value="Genomic_DNA"/>
</dbReference>
<evidence type="ECO:0000313" key="2">
    <source>
        <dbReference type="Proteomes" id="UP000241769"/>
    </source>
</evidence>
<gene>
    <name evidence="1" type="ORF">PROFUN_14594</name>
</gene>
<evidence type="ECO:0000313" key="1">
    <source>
        <dbReference type="EMBL" id="PRP77081.1"/>
    </source>
</evidence>
<proteinExistence type="predicted"/>
<dbReference type="Proteomes" id="UP000241769">
    <property type="component" value="Unassembled WGS sequence"/>
</dbReference>
<organism evidence="1 2">
    <name type="scientific">Planoprotostelium fungivorum</name>
    <dbReference type="NCBI Taxonomy" id="1890364"/>
    <lineage>
        <taxon>Eukaryota</taxon>
        <taxon>Amoebozoa</taxon>
        <taxon>Evosea</taxon>
        <taxon>Variosea</taxon>
        <taxon>Cavosteliida</taxon>
        <taxon>Cavosteliaceae</taxon>
        <taxon>Planoprotostelium</taxon>
    </lineage>
</organism>
<protein>
    <submittedName>
        <fullName evidence="1">Uncharacterized protein</fullName>
    </submittedName>
</protein>
<comment type="caution">
    <text evidence="1">The sequence shown here is derived from an EMBL/GenBank/DDBJ whole genome shotgun (WGS) entry which is preliminary data.</text>
</comment>
<keyword evidence="2" id="KW-1185">Reference proteome</keyword>
<name>A0A2P6MZE9_9EUKA</name>
<accession>A0A2P6MZE9</accession>